<keyword evidence="1" id="KW-0732">Signal</keyword>
<evidence type="ECO:0000313" key="2">
    <source>
        <dbReference type="EMBL" id="MBY8826016.1"/>
    </source>
</evidence>
<gene>
    <name evidence="2" type="ORF">K7G82_27190</name>
</gene>
<organism evidence="2 3">
    <name type="scientific">Sphingomonas colocasiae</name>
    <dbReference type="NCBI Taxonomy" id="1848973"/>
    <lineage>
        <taxon>Bacteria</taxon>
        <taxon>Pseudomonadati</taxon>
        <taxon>Pseudomonadota</taxon>
        <taxon>Alphaproteobacteria</taxon>
        <taxon>Sphingomonadales</taxon>
        <taxon>Sphingomonadaceae</taxon>
        <taxon>Sphingomonas</taxon>
    </lineage>
</organism>
<protein>
    <submittedName>
        <fullName evidence="2">DUF885 domain-containing protein</fullName>
    </submittedName>
</protein>
<evidence type="ECO:0000256" key="1">
    <source>
        <dbReference type="SAM" id="SignalP"/>
    </source>
</evidence>
<dbReference type="PANTHER" id="PTHR33361">
    <property type="entry name" value="GLR0591 PROTEIN"/>
    <property type="match status" value="1"/>
</dbReference>
<proteinExistence type="predicted"/>
<keyword evidence="3" id="KW-1185">Reference proteome</keyword>
<dbReference type="EMBL" id="JAINVV010000014">
    <property type="protein sequence ID" value="MBY8826016.1"/>
    <property type="molecule type" value="Genomic_DNA"/>
</dbReference>
<name>A0ABS7PXC9_9SPHN</name>
<dbReference type="Proteomes" id="UP000706039">
    <property type="component" value="Unassembled WGS sequence"/>
</dbReference>
<reference evidence="2 3" key="1">
    <citation type="submission" date="2021-08" db="EMBL/GenBank/DDBJ databases">
        <authorList>
            <person name="Tuo L."/>
        </authorList>
    </citation>
    <scope>NUCLEOTIDE SEQUENCE [LARGE SCALE GENOMIC DNA]</scope>
    <source>
        <strain evidence="2 3">JCM 31229</strain>
    </source>
</reference>
<comment type="caution">
    <text evidence="2">The sequence shown here is derived from an EMBL/GenBank/DDBJ whole genome shotgun (WGS) entry which is preliminary data.</text>
</comment>
<dbReference type="InterPro" id="IPR010281">
    <property type="entry name" value="DUF885"/>
</dbReference>
<dbReference type="Pfam" id="PF05960">
    <property type="entry name" value="DUF885"/>
    <property type="match status" value="1"/>
</dbReference>
<sequence>MRRWLLTALFLSTSPVAAAPADDFKRLQDDYEAWMLRESPTLATSLGVRDHDDRIRDISLAAADRRAADNAAFLKRLEAIPDAGLSAADRVNKAILRRTFSEAVEENRFGQRTMLFTTYYGWHQGFAGMADDLPFRTRADYQSYLTRIAQYPRLNDEALKITQQAVDGGYVLPCIALQGYEKGIIGVVSADPEKSRFYAPFLKSRPADMSDADWAAMKTRARTIVADVINPAYTKHHDFYVGTYAKKCAKAPGISAQPGGAAYYAFRIRQETTTDLGADAIHRIGLSEVARIRAEMDGVAKKAGFASREAMIADMRTNPAYFAKTPEELLEKSARMAKTIDGMMPGLFGKVARLPYGIRAIPAETAERTTTAYYGPGSPVTGIAGTYYVNTSKLDQRPFWEIPALTSHEAVPGHHQQIALQQELDIPLWRRYGNGFTAFTEGWGLYSERLGIETGIYDTPQKDMGRLSYEMWRACRLVLDTGIHAKGWSKEQAVAFMKDNSALTDANIDAEVNRYITWPGQALAYKLGELKIRELRDRAEKALAAKFDLRRFHDAVLGQGAVPLDVLDAQINAWIAAEKTRAE</sequence>
<dbReference type="RefSeq" id="WP_222993258.1">
    <property type="nucleotide sequence ID" value="NZ_JAINVV010000014.1"/>
</dbReference>
<feature type="signal peptide" evidence="1">
    <location>
        <begin position="1"/>
        <end position="18"/>
    </location>
</feature>
<accession>A0ABS7PXC9</accession>
<dbReference type="PANTHER" id="PTHR33361:SF2">
    <property type="entry name" value="DUF885 DOMAIN-CONTAINING PROTEIN"/>
    <property type="match status" value="1"/>
</dbReference>
<evidence type="ECO:0000313" key="3">
    <source>
        <dbReference type="Proteomes" id="UP000706039"/>
    </source>
</evidence>
<feature type="chain" id="PRO_5045404102" evidence="1">
    <location>
        <begin position="19"/>
        <end position="583"/>
    </location>
</feature>